<dbReference type="STRING" id="1802397.A3J43_04430"/>
<dbReference type="CDD" id="cd09873">
    <property type="entry name" value="PIN_Pae0151-like"/>
    <property type="match status" value="1"/>
</dbReference>
<feature type="domain" description="PIN" evidence="2">
    <location>
        <begin position="9"/>
        <end position="130"/>
    </location>
</feature>
<dbReference type="InterPro" id="IPR051619">
    <property type="entry name" value="TypeII_TA_RNase_PINc/VapC"/>
</dbReference>
<sequence length="132" mass="15209">MEENGKAFVVDASYVLAFLLPDEEREGAKDVFIRFIDHEIDFYSIPLLPFEVVNGLRMAIIRKRHDEQTTGKFLEDFLRLRIPLQEVSMEEVFAVSRAEGITVYDAAYLALARQRNAPLLSFDTHLRKFAVS</sequence>
<dbReference type="Pfam" id="PF01850">
    <property type="entry name" value="PIN"/>
    <property type="match status" value="1"/>
</dbReference>
<proteinExistence type="predicted"/>
<reference evidence="3 4" key="1">
    <citation type="journal article" date="2016" name="Nat. Commun.">
        <title>Thousands of microbial genomes shed light on interconnected biogeochemical processes in an aquifer system.</title>
        <authorList>
            <person name="Anantharaman K."/>
            <person name="Brown C.T."/>
            <person name="Hug L.A."/>
            <person name="Sharon I."/>
            <person name="Castelle C.J."/>
            <person name="Probst A.J."/>
            <person name="Thomas B.C."/>
            <person name="Singh A."/>
            <person name="Wilkins M.J."/>
            <person name="Karaoz U."/>
            <person name="Brodie E.L."/>
            <person name="Williams K.H."/>
            <person name="Hubbard S.S."/>
            <person name="Banfield J.F."/>
        </authorList>
    </citation>
    <scope>NUCLEOTIDE SEQUENCE [LARGE SCALE GENOMIC DNA]</scope>
</reference>
<dbReference type="PANTHER" id="PTHR35901">
    <property type="entry name" value="RIBONUCLEASE VAPC3"/>
    <property type="match status" value="1"/>
</dbReference>
<dbReference type="AlphaFoldDB" id="A0A1F7UHG2"/>
<gene>
    <name evidence="3" type="ORF">A3J43_04430</name>
</gene>
<organism evidence="3 4">
    <name type="scientific">Candidatus Uhrbacteria bacterium RIFCSPHIGHO2_12_FULL_54_23</name>
    <dbReference type="NCBI Taxonomy" id="1802397"/>
    <lineage>
        <taxon>Bacteria</taxon>
        <taxon>Candidatus Uhriibacteriota</taxon>
    </lineage>
</organism>
<evidence type="ECO:0000256" key="1">
    <source>
        <dbReference type="ARBA" id="ARBA00022842"/>
    </source>
</evidence>
<evidence type="ECO:0000259" key="2">
    <source>
        <dbReference type="Pfam" id="PF01850"/>
    </source>
</evidence>
<dbReference type="PANTHER" id="PTHR35901:SF1">
    <property type="entry name" value="EXONUCLEASE VAPC9"/>
    <property type="match status" value="1"/>
</dbReference>
<dbReference type="Proteomes" id="UP000176604">
    <property type="component" value="Unassembled WGS sequence"/>
</dbReference>
<dbReference type="EMBL" id="MGEF01000053">
    <property type="protein sequence ID" value="OGL77709.1"/>
    <property type="molecule type" value="Genomic_DNA"/>
</dbReference>
<dbReference type="InterPro" id="IPR002716">
    <property type="entry name" value="PIN_dom"/>
</dbReference>
<accession>A0A1F7UHG2</accession>
<dbReference type="InterPro" id="IPR029060">
    <property type="entry name" value="PIN-like_dom_sf"/>
</dbReference>
<dbReference type="SUPFAM" id="SSF88723">
    <property type="entry name" value="PIN domain-like"/>
    <property type="match status" value="1"/>
</dbReference>
<dbReference type="Gene3D" id="3.40.50.1010">
    <property type="entry name" value="5'-nuclease"/>
    <property type="match status" value="1"/>
</dbReference>
<evidence type="ECO:0000313" key="4">
    <source>
        <dbReference type="Proteomes" id="UP000176604"/>
    </source>
</evidence>
<evidence type="ECO:0000313" key="3">
    <source>
        <dbReference type="EMBL" id="OGL77709.1"/>
    </source>
</evidence>
<name>A0A1F7UHG2_9BACT</name>
<keyword evidence="1" id="KW-0460">Magnesium</keyword>
<comment type="caution">
    <text evidence="3">The sequence shown here is derived from an EMBL/GenBank/DDBJ whole genome shotgun (WGS) entry which is preliminary data.</text>
</comment>
<protein>
    <recommendedName>
        <fullName evidence="2">PIN domain-containing protein</fullName>
    </recommendedName>
</protein>
<dbReference type="InterPro" id="IPR044153">
    <property type="entry name" value="PIN_Pae0151-like"/>
</dbReference>